<keyword evidence="2" id="KW-1185">Reference proteome</keyword>
<name>A0ABN9VJD3_9DINO</name>
<organism evidence="1 2">
    <name type="scientific">Prorocentrum cordatum</name>
    <dbReference type="NCBI Taxonomy" id="2364126"/>
    <lineage>
        <taxon>Eukaryota</taxon>
        <taxon>Sar</taxon>
        <taxon>Alveolata</taxon>
        <taxon>Dinophyceae</taxon>
        <taxon>Prorocentrales</taxon>
        <taxon>Prorocentraceae</taxon>
        <taxon>Prorocentrum</taxon>
    </lineage>
</organism>
<evidence type="ECO:0000313" key="2">
    <source>
        <dbReference type="Proteomes" id="UP001189429"/>
    </source>
</evidence>
<gene>
    <name evidence="1" type="ORF">PCOR1329_LOCUS58596</name>
</gene>
<protein>
    <submittedName>
        <fullName evidence="1">Uncharacterized protein</fullName>
    </submittedName>
</protein>
<dbReference type="EMBL" id="CAUYUJ010017272">
    <property type="protein sequence ID" value="CAK0873355.1"/>
    <property type="molecule type" value="Genomic_DNA"/>
</dbReference>
<evidence type="ECO:0000313" key="1">
    <source>
        <dbReference type="EMBL" id="CAK0873355.1"/>
    </source>
</evidence>
<dbReference type="Proteomes" id="UP001189429">
    <property type="component" value="Unassembled WGS sequence"/>
</dbReference>
<reference evidence="1" key="1">
    <citation type="submission" date="2023-10" db="EMBL/GenBank/DDBJ databases">
        <authorList>
            <person name="Chen Y."/>
            <person name="Shah S."/>
            <person name="Dougan E. K."/>
            <person name="Thang M."/>
            <person name="Chan C."/>
        </authorList>
    </citation>
    <scope>NUCLEOTIDE SEQUENCE [LARGE SCALE GENOMIC DNA]</scope>
</reference>
<sequence length="289" mass="32185">MWLWSCAGGECAEQGGGEFGELQINLSSDGGTEQKRPPAAYKEESMLMRGDSFDITFTPRTFAIGGEDTSVWSSHGVPATPRRRAGAEGLDLPILREYRVPPNCNKEDPVEVQRAALLHMYQAFAVDLHAGMYLTQLTSSREHSEIHVQLMDDLVTLKMDQSNGHILEFPLDKVLKVYRITHDARGAGLDDQAAHIVVLEFMRRKLAFVFPEEKVTQRFLISLELLIQRAKQHAKVQRPALTPALPQGPQQSVHTWPADALVAQCPSPSPRGGWRVRNSVISQHRCPGC</sequence>
<accession>A0ABN9VJD3</accession>
<comment type="caution">
    <text evidence="1">The sequence shown here is derived from an EMBL/GenBank/DDBJ whole genome shotgun (WGS) entry which is preliminary data.</text>
</comment>
<proteinExistence type="predicted"/>